<dbReference type="EMBL" id="KY774314">
    <property type="protein sequence ID" value="ART31374.1"/>
    <property type="molecule type" value="Genomic_DNA"/>
</dbReference>
<accession>A0A1Y0B1W6</accession>
<organism evidence="1">
    <name type="scientific">Utricularia reniformis</name>
    <dbReference type="NCBI Taxonomy" id="192314"/>
    <lineage>
        <taxon>Eukaryota</taxon>
        <taxon>Viridiplantae</taxon>
        <taxon>Streptophyta</taxon>
        <taxon>Embryophyta</taxon>
        <taxon>Tracheophyta</taxon>
        <taxon>Spermatophyta</taxon>
        <taxon>Magnoliopsida</taxon>
        <taxon>eudicotyledons</taxon>
        <taxon>Gunneridae</taxon>
        <taxon>Pentapetalae</taxon>
        <taxon>asterids</taxon>
        <taxon>lamiids</taxon>
        <taxon>Lamiales</taxon>
        <taxon>Lentibulariaceae</taxon>
        <taxon>Utricularia</taxon>
    </lineage>
</organism>
<dbReference type="AlphaFoldDB" id="A0A1Y0B1W6"/>
<protein>
    <submittedName>
        <fullName evidence="1">Uncharacterized protein</fullName>
    </submittedName>
</protein>
<reference evidence="1" key="1">
    <citation type="submission" date="2017-03" db="EMBL/GenBank/DDBJ databases">
        <title>The mitochondrial genome of the carnivorous plant Utricularia reniformis (Lentibulariaceae): structure, comparative analysis and evolutionary landmarks.</title>
        <authorList>
            <person name="Silva S.R."/>
            <person name="Alvarenga D.O."/>
            <person name="Michael T.P."/>
            <person name="Miranda V.F.O."/>
            <person name="Varani A.M."/>
        </authorList>
    </citation>
    <scope>NUCLEOTIDE SEQUENCE</scope>
</reference>
<name>A0A1Y0B1W6_9LAMI</name>
<evidence type="ECO:0000313" key="1">
    <source>
        <dbReference type="EMBL" id="ART31374.1"/>
    </source>
</evidence>
<sequence length="63" mass="7097">MYATIKHLQAALIRLPRCDALYQLPNDALLNINKGVSVTQEIHDSNPKVAIKGAILFRYFLES</sequence>
<gene>
    <name evidence="1" type="ORF">AEK19_MT1160</name>
</gene>
<proteinExistence type="predicted"/>
<keyword evidence="1" id="KW-0496">Mitochondrion</keyword>
<geneLocation type="mitochondrion" evidence="1"/>